<keyword evidence="5 11" id="KW-0297">G-protein coupled receptor</keyword>
<comment type="similarity">
    <text evidence="11">Belongs to the G-protein coupled receptor 1 family.</text>
</comment>
<dbReference type="SUPFAM" id="SSF81321">
    <property type="entry name" value="Family A G protein-coupled receptor-like"/>
    <property type="match status" value="1"/>
</dbReference>
<name>A0A3P9L963_ORYLA</name>
<keyword evidence="7" id="KW-1015">Disulfide bond</keyword>
<protein>
    <recommendedName>
        <fullName evidence="13">G-protein coupled receptors family 1 profile domain-containing protein</fullName>
    </recommendedName>
</protein>
<dbReference type="PROSITE" id="PS00237">
    <property type="entry name" value="G_PROTEIN_RECEP_F1_1"/>
    <property type="match status" value="1"/>
</dbReference>
<feature type="transmembrane region" description="Helical" evidence="12">
    <location>
        <begin position="181"/>
        <end position="203"/>
    </location>
</feature>
<evidence type="ECO:0000256" key="8">
    <source>
        <dbReference type="ARBA" id="ARBA00023170"/>
    </source>
</evidence>
<keyword evidence="8 11" id="KW-0675">Receptor</keyword>
<dbReference type="InterPro" id="IPR050119">
    <property type="entry name" value="CCR1-9-like"/>
</dbReference>
<feature type="transmembrane region" description="Helical" evidence="12">
    <location>
        <begin position="223"/>
        <end position="253"/>
    </location>
</feature>
<evidence type="ECO:0000256" key="2">
    <source>
        <dbReference type="ARBA" id="ARBA00022475"/>
    </source>
</evidence>
<dbReference type="InterPro" id="IPR000496">
    <property type="entry name" value="Brdyknn_rcpt"/>
</dbReference>
<keyword evidence="10 11" id="KW-0807">Transducer</keyword>
<reference evidence="14" key="4">
    <citation type="submission" date="2025-09" db="UniProtKB">
        <authorList>
            <consortium name="Ensembl"/>
        </authorList>
    </citation>
    <scope>IDENTIFICATION</scope>
    <source>
        <strain evidence="14">HNI</strain>
    </source>
</reference>
<feature type="domain" description="G-protein coupled receptors family 1 profile" evidence="13">
    <location>
        <begin position="83"/>
        <end position="337"/>
    </location>
</feature>
<proteinExistence type="inferred from homology"/>
<keyword evidence="2" id="KW-1003">Cell membrane</keyword>
<dbReference type="PRINTS" id="PR00425">
    <property type="entry name" value="BRADYKININR"/>
</dbReference>
<evidence type="ECO:0000313" key="14">
    <source>
        <dbReference type="Ensembl" id="ENSORLP00020017238.1"/>
    </source>
</evidence>
<evidence type="ECO:0000313" key="15">
    <source>
        <dbReference type="Proteomes" id="UP000265180"/>
    </source>
</evidence>
<dbReference type="Pfam" id="PF00001">
    <property type="entry name" value="7tm_1"/>
    <property type="match status" value="1"/>
</dbReference>
<dbReference type="Gene3D" id="1.20.1070.10">
    <property type="entry name" value="Rhodopsin 7-helix transmembrane proteins"/>
    <property type="match status" value="1"/>
</dbReference>
<feature type="transmembrane region" description="Helical" evidence="12">
    <location>
        <begin position="71"/>
        <end position="92"/>
    </location>
</feature>
<dbReference type="PANTHER" id="PTHR10489:SF957">
    <property type="entry name" value="B2 BRADYKININ RECEPTOR"/>
    <property type="match status" value="1"/>
</dbReference>
<organism evidence="14 15">
    <name type="scientific">Oryzias latipes</name>
    <name type="common">Japanese rice fish</name>
    <name type="synonym">Japanese killifish</name>
    <dbReference type="NCBI Taxonomy" id="8090"/>
    <lineage>
        <taxon>Eukaryota</taxon>
        <taxon>Metazoa</taxon>
        <taxon>Chordata</taxon>
        <taxon>Craniata</taxon>
        <taxon>Vertebrata</taxon>
        <taxon>Euteleostomi</taxon>
        <taxon>Actinopterygii</taxon>
        <taxon>Neopterygii</taxon>
        <taxon>Teleostei</taxon>
        <taxon>Neoteleostei</taxon>
        <taxon>Acanthomorphata</taxon>
        <taxon>Ovalentaria</taxon>
        <taxon>Atherinomorphae</taxon>
        <taxon>Beloniformes</taxon>
        <taxon>Adrianichthyidae</taxon>
        <taxon>Oryziinae</taxon>
        <taxon>Oryzias</taxon>
    </lineage>
</organism>
<evidence type="ECO:0000259" key="13">
    <source>
        <dbReference type="PROSITE" id="PS50262"/>
    </source>
</evidence>
<reference evidence="14" key="3">
    <citation type="submission" date="2025-08" db="UniProtKB">
        <authorList>
            <consortium name="Ensembl"/>
        </authorList>
    </citation>
    <scope>IDENTIFICATION</scope>
    <source>
        <strain evidence="14">HNI</strain>
    </source>
</reference>
<keyword evidence="9" id="KW-0325">Glycoprotein</keyword>
<feature type="transmembrane region" description="Helical" evidence="12">
    <location>
        <begin position="129"/>
        <end position="160"/>
    </location>
</feature>
<evidence type="ECO:0000256" key="1">
    <source>
        <dbReference type="ARBA" id="ARBA00004651"/>
    </source>
</evidence>
<dbReference type="GO" id="GO:0005886">
    <property type="term" value="C:plasma membrane"/>
    <property type="evidence" value="ECO:0007669"/>
    <property type="project" value="UniProtKB-SubCell"/>
</dbReference>
<dbReference type="GO" id="GO:0004947">
    <property type="term" value="F:bradykinin receptor activity"/>
    <property type="evidence" value="ECO:0007669"/>
    <property type="project" value="InterPro"/>
</dbReference>
<dbReference type="Ensembl" id="ENSORLT00020025730.1">
    <property type="protein sequence ID" value="ENSORLP00020017238.1"/>
    <property type="gene ID" value="ENSORLG00020018255.1"/>
</dbReference>
<reference evidence="14 15" key="2">
    <citation type="submission" date="2017-04" db="EMBL/GenBank/DDBJ databases">
        <title>CpG methylation of centromeres and impact of large insertions on vertebrate speciation.</title>
        <authorList>
            <person name="Ichikawa K."/>
            <person name="Yoshimura J."/>
            <person name="Morishita S."/>
        </authorList>
    </citation>
    <scope>NUCLEOTIDE SEQUENCE</scope>
    <source>
        <strain evidence="14 15">HNI</strain>
    </source>
</reference>
<evidence type="ECO:0000256" key="4">
    <source>
        <dbReference type="ARBA" id="ARBA00022989"/>
    </source>
</evidence>
<keyword evidence="3 11" id="KW-0812">Transmembrane</keyword>
<dbReference type="AlphaFoldDB" id="A0A3P9L963"/>
<reference key="1">
    <citation type="journal article" date="2007" name="Nature">
        <title>The medaka draft genome and insights into vertebrate genome evolution.</title>
        <authorList>
            <person name="Kasahara M."/>
            <person name="Naruse K."/>
            <person name="Sasaki S."/>
            <person name="Nakatani Y."/>
            <person name="Qu W."/>
            <person name="Ahsan B."/>
            <person name="Yamada T."/>
            <person name="Nagayasu Y."/>
            <person name="Doi K."/>
            <person name="Kasai Y."/>
            <person name="Jindo T."/>
            <person name="Kobayashi D."/>
            <person name="Shimada A."/>
            <person name="Toyoda A."/>
            <person name="Kuroki Y."/>
            <person name="Fujiyama A."/>
            <person name="Sasaki T."/>
            <person name="Shimizu A."/>
            <person name="Asakawa S."/>
            <person name="Shimizu N."/>
            <person name="Hashimoto S."/>
            <person name="Yang J."/>
            <person name="Lee Y."/>
            <person name="Matsushima K."/>
            <person name="Sugano S."/>
            <person name="Sakaizumi M."/>
            <person name="Narita T."/>
            <person name="Ohishi K."/>
            <person name="Haga S."/>
            <person name="Ohta F."/>
            <person name="Nomoto H."/>
            <person name="Nogata K."/>
            <person name="Morishita T."/>
            <person name="Endo T."/>
            <person name="Shin-I T."/>
            <person name="Takeda H."/>
            <person name="Morishita S."/>
            <person name="Kohara Y."/>
        </authorList>
    </citation>
    <scope>NUCLEOTIDE SEQUENCE [LARGE SCALE GENOMIC DNA]</scope>
    <source>
        <strain>Hd-rR</strain>
    </source>
</reference>
<feature type="transmembrane region" description="Helical" evidence="12">
    <location>
        <begin position="104"/>
        <end position="123"/>
    </location>
</feature>
<dbReference type="InterPro" id="IPR017452">
    <property type="entry name" value="GPCR_Rhodpsn_7TM"/>
</dbReference>
<keyword evidence="6 12" id="KW-0472">Membrane</keyword>
<dbReference type="PRINTS" id="PR00237">
    <property type="entry name" value="GPCRRHODOPSN"/>
</dbReference>
<evidence type="ECO:0000256" key="11">
    <source>
        <dbReference type="RuleBase" id="RU000688"/>
    </source>
</evidence>
<evidence type="ECO:0000256" key="12">
    <source>
        <dbReference type="SAM" id="Phobius"/>
    </source>
</evidence>
<keyword evidence="4 12" id="KW-1133">Transmembrane helix</keyword>
<evidence type="ECO:0000256" key="9">
    <source>
        <dbReference type="ARBA" id="ARBA00023180"/>
    </source>
</evidence>
<feature type="transmembrane region" description="Helical" evidence="12">
    <location>
        <begin position="273"/>
        <end position="293"/>
    </location>
</feature>
<accession>A0A3P9L963</accession>
<sequence>MFPLSPSWVISLRLGIFAPTPPKSRPSCSGKHPNHVKNFNILLLLPSLPNNTNHQNCNISDGNWTFSVVPVYVMTIAVVGIVLNFFVLMVFILHKKACTVAEIYLSNLAAADLLLVSFLPFWAVNVYRYYNWTFGVVLCKTVNVSILMNVYCSIFFLVLVSIDRYFALVFPLSHGKLRRPVCAKVACFLVWVAGFLLSLPALIHREVITRLESNSTFCSVNPASTTTIIDCMIFVFGFVIPISIIAFCTFKILKALRNRIVEGINSQKKDHKATTLVLAVLLAFLFCWVPFYLNKIPTVLRDKHILTDCTSQYILYISGNIFTYLAFFNSVLNPILYVIVGKNFRKKAKDLFPKCFMKEDMELPRSSTQVQLKIHKLYLYIQKNQPNGY</sequence>
<dbReference type="Proteomes" id="UP000265180">
    <property type="component" value="Chromosome 22"/>
</dbReference>
<evidence type="ECO:0000256" key="7">
    <source>
        <dbReference type="ARBA" id="ARBA00023157"/>
    </source>
</evidence>
<dbReference type="PROSITE" id="PS50262">
    <property type="entry name" value="G_PROTEIN_RECEP_F1_2"/>
    <property type="match status" value="1"/>
</dbReference>
<comment type="subcellular location">
    <subcellularLocation>
        <location evidence="1">Cell membrane</location>
        <topology evidence="1">Multi-pass membrane protein</topology>
    </subcellularLocation>
</comment>
<evidence type="ECO:0000256" key="10">
    <source>
        <dbReference type="ARBA" id="ARBA00023224"/>
    </source>
</evidence>
<dbReference type="InterPro" id="IPR000276">
    <property type="entry name" value="GPCR_Rhodpsn"/>
</dbReference>
<evidence type="ECO:0000256" key="5">
    <source>
        <dbReference type="ARBA" id="ARBA00023040"/>
    </source>
</evidence>
<evidence type="ECO:0000256" key="6">
    <source>
        <dbReference type="ARBA" id="ARBA00023136"/>
    </source>
</evidence>
<dbReference type="PANTHER" id="PTHR10489">
    <property type="entry name" value="CELL ADHESION MOLECULE"/>
    <property type="match status" value="1"/>
</dbReference>
<evidence type="ECO:0000256" key="3">
    <source>
        <dbReference type="ARBA" id="ARBA00022692"/>
    </source>
</evidence>
<feature type="transmembrane region" description="Helical" evidence="12">
    <location>
        <begin position="313"/>
        <end position="340"/>
    </location>
</feature>